<dbReference type="Proteomes" id="UP001157167">
    <property type="component" value="Unassembled WGS sequence"/>
</dbReference>
<organism evidence="2 3">
    <name type="scientific">Zoogloea oryzae</name>
    <dbReference type="NCBI Taxonomy" id="310767"/>
    <lineage>
        <taxon>Bacteria</taxon>
        <taxon>Pseudomonadati</taxon>
        <taxon>Pseudomonadota</taxon>
        <taxon>Betaproteobacteria</taxon>
        <taxon>Rhodocyclales</taxon>
        <taxon>Zoogloeaceae</taxon>
        <taxon>Zoogloea</taxon>
    </lineage>
</organism>
<keyword evidence="3" id="KW-1185">Reference proteome</keyword>
<accession>A0ABQ6FGE6</accession>
<dbReference type="PANTHER" id="PTHR42923">
    <property type="entry name" value="PROTOPORPHYRINOGEN OXIDASE"/>
    <property type="match status" value="1"/>
</dbReference>
<dbReference type="NCBIfam" id="TIGR03467">
    <property type="entry name" value="HpnE"/>
    <property type="match status" value="1"/>
</dbReference>
<sequence length="442" mass="47179">MSLTPQVAVVGGGYAGFAAAVTLARGGARVTLFEASRTLGGRARVVEKDGYRVDNGQHILLGAYAETLRMLRLVGVKPSVLETRRLALVYPGLCALRAAPLPAPLHLALGLLTARGLVLADKLAMARLMRQLKGRKFVVEPDRPVSALLAETRQTDTLTRLIWEPLCVAALNTPVAQASAQVFANVLRDSLGASASASDLLLPKVDLSELFPVPASRWLAMRGHTVRTAEPIKTIQPEGEYFRLDGDPWSTRYDHVVVASAPYHVAALVEPLPALAPVVARIDALRHEPIVTAWLAFDGPVKFPEPMIGMSGGYGQWAFDRAALGGPEGLVSVVISASGAHQEIGKDALEIALLQELQAILGPLPALKWAQIITEKRATFACTPGIERPRCATPHPGLWLAGDYVASEYPATIEAAVQSGVIAGRSILKRCGLREQNLLSAP</sequence>
<protein>
    <recommendedName>
        <fullName evidence="1">Amine oxidase domain-containing protein</fullName>
    </recommendedName>
</protein>
<dbReference type="InterPro" id="IPR017830">
    <property type="entry name" value="SQase_HpnE"/>
</dbReference>
<dbReference type="Pfam" id="PF01593">
    <property type="entry name" value="Amino_oxidase"/>
    <property type="match status" value="1"/>
</dbReference>
<dbReference type="InterPro" id="IPR002937">
    <property type="entry name" value="Amino_oxidase"/>
</dbReference>
<name>A0ABQ6FGE6_9RHOO</name>
<feature type="domain" description="Amine oxidase" evidence="1">
    <location>
        <begin position="15"/>
        <end position="427"/>
    </location>
</feature>
<reference evidence="3" key="1">
    <citation type="journal article" date="2019" name="Int. J. Syst. Evol. Microbiol.">
        <title>The Global Catalogue of Microorganisms (GCM) 10K type strain sequencing project: providing services to taxonomists for standard genome sequencing and annotation.</title>
        <authorList>
            <consortium name="The Broad Institute Genomics Platform"/>
            <consortium name="The Broad Institute Genome Sequencing Center for Infectious Disease"/>
            <person name="Wu L."/>
            <person name="Ma J."/>
        </authorList>
    </citation>
    <scope>NUCLEOTIDE SEQUENCE [LARGE SCALE GENOMIC DNA]</scope>
    <source>
        <strain evidence="3">NBRC 102407</strain>
    </source>
</reference>
<dbReference type="Gene3D" id="3.50.50.60">
    <property type="entry name" value="FAD/NAD(P)-binding domain"/>
    <property type="match status" value="1"/>
</dbReference>
<dbReference type="PRINTS" id="PR00419">
    <property type="entry name" value="ADXRDTASE"/>
</dbReference>
<comment type="caution">
    <text evidence="2">The sequence shown here is derived from an EMBL/GenBank/DDBJ whole genome shotgun (WGS) entry which is preliminary data.</text>
</comment>
<evidence type="ECO:0000313" key="2">
    <source>
        <dbReference type="EMBL" id="GLT24359.1"/>
    </source>
</evidence>
<gene>
    <name evidence="2" type="ORF">GCM10007933_38380</name>
</gene>
<proteinExistence type="predicted"/>
<dbReference type="InterPro" id="IPR036188">
    <property type="entry name" value="FAD/NAD-bd_sf"/>
</dbReference>
<evidence type="ECO:0000259" key="1">
    <source>
        <dbReference type="Pfam" id="PF01593"/>
    </source>
</evidence>
<dbReference type="PANTHER" id="PTHR42923:SF47">
    <property type="entry name" value="BLR3003 PROTEIN"/>
    <property type="match status" value="1"/>
</dbReference>
<dbReference type="SUPFAM" id="SSF51905">
    <property type="entry name" value="FAD/NAD(P)-binding domain"/>
    <property type="match status" value="1"/>
</dbReference>
<dbReference type="EMBL" id="BSPX01000087">
    <property type="protein sequence ID" value="GLT24359.1"/>
    <property type="molecule type" value="Genomic_DNA"/>
</dbReference>
<dbReference type="InterPro" id="IPR050464">
    <property type="entry name" value="Zeta_carotene_desat/Oxidored"/>
</dbReference>
<dbReference type="RefSeq" id="WP_284189524.1">
    <property type="nucleotide sequence ID" value="NZ_BSPX01000087.1"/>
</dbReference>
<evidence type="ECO:0000313" key="3">
    <source>
        <dbReference type="Proteomes" id="UP001157167"/>
    </source>
</evidence>